<feature type="region of interest" description="Disordered" evidence="1">
    <location>
        <begin position="20"/>
        <end position="46"/>
    </location>
</feature>
<reference evidence="2 3" key="1">
    <citation type="submission" date="2017-02" db="EMBL/GenBank/DDBJ databases">
        <title>Draft genome sequence of Moraxella pluranimalium CCUG 54913T type strain.</title>
        <authorList>
            <person name="Salva-Serra F."/>
            <person name="Engstrom-Jakobsson H."/>
            <person name="Thorell K."/>
            <person name="Jaen-Luchoro D."/>
            <person name="Gonzales-Siles L."/>
            <person name="Karlsson R."/>
            <person name="Yazdan S."/>
            <person name="Boulund F."/>
            <person name="Johnning A."/>
            <person name="Engstrand L."/>
            <person name="Kristiansson E."/>
            <person name="Moore E."/>
        </authorList>
    </citation>
    <scope>NUCLEOTIDE SEQUENCE [LARGE SCALE GENOMIC DNA]</scope>
    <source>
        <strain evidence="2 3">CCUG 54913</strain>
    </source>
</reference>
<protein>
    <submittedName>
        <fullName evidence="2">Uncharacterized protein</fullName>
    </submittedName>
</protein>
<accession>A0A1T0CSA0</accession>
<name>A0A1T0CSA0_9GAMM</name>
<dbReference type="Proteomes" id="UP000189800">
    <property type="component" value="Unassembled WGS sequence"/>
</dbReference>
<sequence>MRKLFPTMVLLALLAGCGNSEQPEQQTEAQTEQTEQKSTEWYQDDLSQPVEKVGVNNAQEILKSAGLTAAKVSDSTDNKGEPKKIYKLGDSSLSAQLEHSKNEIIIAWYQAEDTDSGIELSQKSVKDAYLLGRAVLGADGVDIIRRISRGGFYKQEPFNDFILTGNCFSGLCSVNIRVNQ</sequence>
<dbReference type="PROSITE" id="PS51257">
    <property type="entry name" value="PROKAR_LIPOPROTEIN"/>
    <property type="match status" value="1"/>
</dbReference>
<dbReference type="RefSeq" id="WP_078253586.1">
    <property type="nucleotide sequence ID" value="NZ_MUYU01000007.1"/>
</dbReference>
<dbReference type="AlphaFoldDB" id="A0A1T0CSA0"/>
<keyword evidence="3" id="KW-1185">Reference proteome</keyword>
<proteinExistence type="predicted"/>
<organism evidence="2 3">
    <name type="scientific">Moraxella pluranimalium</name>
    <dbReference type="NCBI Taxonomy" id="470453"/>
    <lineage>
        <taxon>Bacteria</taxon>
        <taxon>Pseudomonadati</taxon>
        <taxon>Pseudomonadota</taxon>
        <taxon>Gammaproteobacteria</taxon>
        <taxon>Moraxellales</taxon>
        <taxon>Moraxellaceae</taxon>
        <taxon>Moraxella</taxon>
    </lineage>
</organism>
<dbReference type="OrthoDB" id="9997131at2"/>
<gene>
    <name evidence="2" type="ORF">B0680_03075</name>
</gene>
<dbReference type="EMBL" id="MUYU01000007">
    <property type="protein sequence ID" value="OOS25099.1"/>
    <property type="molecule type" value="Genomic_DNA"/>
</dbReference>
<evidence type="ECO:0000313" key="3">
    <source>
        <dbReference type="Proteomes" id="UP000189800"/>
    </source>
</evidence>
<feature type="compositionally biased region" description="Low complexity" evidence="1">
    <location>
        <begin position="21"/>
        <end position="33"/>
    </location>
</feature>
<comment type="caution">
    <text evidence="2">The sequence shown here is derived from an EMBL/GenBank/DDBJ whole genome shotgun (WGS) entry which is preliminary data.</text>
</comment>
<evidence type="ECO:0000313" key="2">
    <source>
        <dbReference type="EMBL" id="OOS25099.1"/>
    </source>
</evidence>
<evidence type="ECO:0000256" key="1">
    <source>
        <dbReference type="SAM" id="MobiDB-lite"/>
    </source>
</evidence>
<dbReference type="STRING" id="470453.B0680_03075"/>